<name>A0A2T3AG11_9PEZI</name>
<keyword evidence="2" id="KW-1185">Reference proteome</keyword>
<reference evidence="1 2" key="1">
    <citation type="journal article" date="2018" name="Mycol. Prog.">
        <title>Coniella lustricola, a new species from submerged detritus.</title>
        <authorList>
            <person name="Raudabaugh D.B."/>
            <person name="Iturriaga T."/>
            <person name="Carver A."/>
            <person name="Mondo S."/>
            <person name="Pangilinan J."/>
            <person name="Lipzen A."/>
            <person name="He G."/>
            <person name="Amirebrahimi M."/>
            <person name="Grigoriev I.V."/>
            <person name="Miller A.N."/>
        </authorList>
    </citation>
    <scope>NUCLEOTIDE SEQUENCE [LARGE SCALE GENOMIC DNA]</scope>
    <source>
        <strain evidence="1 2">B22-T-1</strain>
    </source>
</reference>
<gene>
    <name evidence="1" type="ORF">BD289DRAFT_118658</name>
</gene>
<accession>A0A2T3AG11</accession>
<dbReference type="EMBL" id="KZ678394">
    <property type="protein sequence ID" value="PSR97125.1"/>
    <property type="molecule type" value="Genomic_DNA"/>
</dbReference>
<organism evidence="1 2">
    <name type="scientific">Coniella lustricola</name>
    <dbReference type="NCBI Taxonomy" id="2025994"/>
    <lineage>
        <taxon>Eukaryota</taxon>
        <taxon>Fungi</taxon>
        <taxon>Dikarya</taxon>
        <taxon>Ascomycota</taxon>
        <taxon>Pezizomycotina</taxon>
        <taxon>Sordariomycetes</taxon>
        <taxon>Sordariomycetidae</taxon>
        <taxon>Diaporthales</taxon>
        <taxon>Schizoparmaceae</taxon>
        <taxon>Coniella</taxon>
    </lineage>
</organism>
<proteinExistence type="predicted"/>
<dbReference type="InParanoid" id="A0A2T3AG11"/>
<sequence length="167" mass="18580">MGLYSSRICMPCKVMSKLPGPTSTSKVVTNPLLMRLYSRVQALPRAGRSRRLRLQVGSFSRSPFQMSTVDSDSATREVSIHAGPKTDVEARPSMDCVLLSWCPGFARRDECTDQTALFDWLIRGAYPKSAAYLLADKPGFYHEPQLNRTVISLPSRISITTAFLMST</sequence>
<evidence type="ECO:0000313" key="1">
    <source>
        <dbReference type="EMBL" id="PSR97125.1"/>
    </source>
</evidence>
<dbReference type="AlphaFoldDB" id="A0A2T3AG11"/>
<protein>
    <submittedName>
        <fullName evidence="1">Uncharacterized protein</fullName>
    </submittedName>
</protein>
<dbReference type="Proteomes" id="UP000241462">
    <property type="component" value="Unassembled WGS sequence"/>
</dbReference>
<evidence type="ECO:0000313" key="2">
    <source>
        <dbReference type="Proteomes" id="UP000241462"/>
    </source>
</evidence>